<evidence type="ECO:0000256" key="5">
    <source>
        <dbReference type="SAM" id="MobiDB-lite"/>
    </source>
</evidence>
<dbReference type="Pfam" id="PF00135">
    <property type="entry name" value="COesterase"/>
    <property type="match status" value="1"/>
</dbReference>
<dbReference type="InterPro" id="IPR002018">
    <property type="entry name" value="CarbesteraseB"/>
</dbReference>
<dbReference type="InterPro" id="IPR000997">
    <property type="entry name" value="Cholinesterase"/>
</dbReference>
<dbReference type="GO" id="GO:0006581">
    <property type="term" value="P:acetylcholine catabolic process"/>
    <property type="evidence" value="ECO:0007669"/>
    <property type="project" value="TreeGrafter"/>
</dbReference>
<keyword evidence="6" id="KW-0732">Signal</keyword>
<feature type="chain" id="PRO_5044022513" evidence="6">
    <location>
        <begin position="28"/>
        <end position="672"/>
    </location>
</feature>
<dbReference type="PROSITE" id="PS00941">
    <property type="entry name" value="CARBOXYLESTERASE_B_2"/>
    <property type="match status" value="1"/>
</dbReference>
<dbReference type="PANTHER" id="PTHR43918:SF12">
    <property type="entry name" value="ACETYLCHOLINESTERASE 1"/>
    <property type="match status" value="1"/>
</dbReference>
<dbReference type="FunFam" id="3.40.50.1820:FF:000029">
    <property type="entry name" value="Acetylcholinesterase"/>
    <property type="match status" value="1"/>
</dbReference>
<evidence type="ECO:0000256" key="2">
    <source>
        <dbReference type="ARBA" id="ARBA00022487"/>
    </source>
</evidence>
<feature type="compositionally biased region" description="Basic and acidic residues" evidence="5">
    <location>
        <begin position="546"/>
        <end position="576"/>
    </location>
</feature>
<dbReference type="EMBL" id="BMAT01001755">
    <property type="protein sequence ID" value="GFR91994.1"/>
    <property type="molecule type" value="Genomic_DNA"/>
</dbReference>
<dbReference type="GO" id="GO:0005886">
    <property type="term" value="C:plasma membrane"/>
    <property type="evidence" value="ECO:0007669"/>
    <property type="project" value="TreeGrafter"/>
</dbReference>
<dbReference type="GO" id="GO:0003990">
    <property type="term" value="F:acetylcholinesterase activity"/>
    <property type="evidence" value="ECO:0007669"/>
    <property type="project" value="TreeGrafter"/>
</dbReference>
<accession>A0AAV4H2S8</accession>
<feature type="compositionally biased region" description="Low complexity" evidence="5">
    <location>
        <begin position="632"/>
        <end position="641"/>
    </location>
</feature>
<keyword evidence="9" id="KW-1185">Reference proteome</keyword>
<dbReference type="PANTHER" id="PTHR43918">
    <property type="entry name" value="ACETYLCHOLINESTERASE"/>
    <property type="match status" value="1"/>
</dbReference>
<organism evidence="8 9">
    <name type="scientific">Elysia marginata</name>
    <dbReference type="NCBI Taxonomy" id="1093978"/>
    <lineage>
        <taxon>Eukaryota</taxon>
        <taxon>Metazoa</taxon>
        <taxon>Spiralia</taxon>
        <taxon>Lophotrochozoa</taxon>
        <taxon>Mollusca</taxon>
        <taxon>Gastropoda</taxon>
        <taxon>Heterobranchia</taxon>
        <taxon>Euthyneura</taxon>
        <taxon>Panpulmonata</taxon>
        <taxon>Sacoglossa</taxon>
        <taxon>Placobranchoidea</taxon>
        <taxon>Plakobranchidae</taxon>
        <taxon>Elysia</taxon>
    </lineage>
</organism>
<evidence type="ECO:0000256" key="4">
    <source>
        <dbReference type="ARBA" id="ARBA00023157"/>
    </source>
</evidence>
<protein>
    <submittedName>
        <fullName evidence="8">Carboxylic ester hydrolase</fullName>
    </submittedName>
</protein>
<evidence type="ECO:0000259" key="7">
    <source>
        <dbReference type="Pfam" id="PF00135"/>
    </source>
</evidence>
<dbReference type="InterPro" id="IPR019819">
    <property type="entry name" value="Carboxylesterase_B_CS"/>
</dbReference>
<evidence type="ECO:0000256" key="6">
    <source>
        <dbReference type="SAM" id="SignalP"/>
    </source>
</evidence>
<sequence>MEGPGTSHAALLRMGAVFLSLVGVSSAIPTLATLHGNVTGSEVNVGGTAVEVFYGIPYATPPVGDRRFQLVTSAPIWKTPRDGTVKPAVCWQPSGNTSYPLEGADMWKHESEMSEDCLYLNVWRPKVRSGPKKIMVWIHGGSFWGGSAILDAYDGSQFAARENVILVTISYRLGALGFFYTNYQKVGNAGLFDQRSALTWITRNAARLGGSPKDITIFGGDAGAASIGFHLTRVHGLFTTVIMQSGSPFSSWAVMDRETVIKRCLGVLEKLGCNVKGDPAELKDCMIRASPEDLTAKFLEMKVKRFELPLAPMIDGYIIKADPSEKFEMGAEKLADVVIGVNKNEGVLAGTYAFKLPLEKQGRMTKKQEFRDRILRVTHNDKDLQKKLMRQYHREHVKKNRRLEILDAAVGDLLFKCPTLKFAREYTKLGGKVYLYSFEKRLTSNPWPEWMDVPHSSEVEVVFGTPLRENSHNTQEEKALTEKVMGLWANFSKTGTPTYTDVTWPVFTLENEEYIRFGTAGIETANRFRHDACALWLGYQGSGDESSSKPENSERLPEKPERLSEKPELLPKREKQVVAPKGTPLRLPASHQLPLSQRLPAPRSLPDPLPPPQRLPAPRSLPDPLPPPQRLPAPLSLPHAHPLSKRLRAPRSLPDQTYPDPRRFSRASDSAY</sequence>
<keyword evidence="4" id="KW-1015">Disulfide bond</keyword>
<evidence type="ECO:0000256" key="1">
    <source>
        <dbReference type="ARBA" id="ARBA00005964"/>
    </source>
</evidence>
<dbReference type="Proteomes" id="UP000762676">
    <property type="component" value="Unassembled WGS sequence"/>
</dbReference>
<dbReference type="InterPro" id="IPR050654">
    <property type="entry name" value="AChE-related_enzymes"/>
</dbReference>
<dbReference type="SUPFAM" id="SSF53474">
    <property type="entry name" value="alpha/beta-Hydrolases"/>
    <property type="match status" value="1"/>
</dbReference>
<evidence type="ECO:0000256" key="3">
    <source>
        <dbReference type="ARBA" id="ARBA00022801"/>
    </source>
</evidence>
<evidence type="ECO:0000313" key="8">
    <source>
        <dbReference type="EMBL" id="GFR91994.1"/>
    </source>
</evidence>
<feature type="region of interest" description="Disordered" evidence="5">
    <location>
        <begin position="541"/>
        <end position="672"/>
    </location>
</feature>
<dbReference type="GO" id="GO:0005615">
    <property type="term" value="C:extracellular space"/>
    <property type="evidence" value="ECO:0007669"/>
    <property type="project" value="TreeGrafter"/>
</dbReference>
<comment type="similarity">
    <text evidence="1">Belongs to the type-B carboxylesterase/lipase family.</text>
</comment>
<dbReference type="AlphaFoldDB" id="A0AAV4H2S8"/>
<proteinExistence type="inferred from homology"/>
<keyword evidence="2" id="KW-0719">Serine esterase</keyword>
<feature type="compositionally biased region" description="Pro residues" evidence="5">
    <location>
        <begin position="603"/>
        <end position="631"/>
    </location>
</feature>
<comment type="caution">
    <text evidence="8">The sequence shown here is derived from an EMBL/GenBank/DDBJ whole genome shotgun (WGS) entry which is preliminary data.</text>
</comment>
<name>A0AAV4H2S8_9GAST</name>
<keyword evidence="3 8" id="KW-0378">Hydrolase</keyword>
<dbReference type="GO" id="GO:0019695">
    <property type="term" value="P:choline metabolic process"/>
    <property type="evidence" value="ECO:0007669"/>
    <property type="project" value="TreeGrafter"/>
</dbReference>
<evidence type="ECO:0000313" key="9">
    <source>
        <dbReference type="Proteomes" id="UP000762676"/>
    </source>
</evidence>
<dbReference type="Gene3D" id="3.40.50.1820">
    <property type="entry name" value="alpha/beta hydrolase"/>
    <property type="match status" value="1"/>
</dbReference>
<dbReference type="InterPro" id="IPR029058">
    <property type="entry name" value="AB_hydrolase_fold"/>
</dbReference>
<dbReference type="PRINTS" id="PR00878">
    <property type="entry name" value="CHOLNESTRASE"/>
</dbReference>
<reference evidence="8 9" key="1">
    <citation type="journal article" date="2021" name="Elife">
        <title>Chloroplast acquisition without the gene transfer in kleptoplastic sea slugs, Plakobranchus ocellatus.</title>
        <authorList>
            <person name="Maeda T."/>
            <person name="Takahashi S."/>
            <person name="Yoshida T."/>
            <person name="Shimamura S."/>
            <person name="Takaki Y."/>
            <person name="Nagai Y."/>
            <person name="Toyoda A."/>
            <person name="Suzuki Y."/>
            <person name="Arimoto A."/>
            <person name="Ishii H."/>
            <person name="Satoh N."/>
            <person name="Nishiyama T."/>
            <person name="Hasebe M."/>
            <person name="Maruyama T."/>
            <person name="Minagawa J."/>
            <person name="Obokata J."/>
            <person name="Shigenobu S."/>
        </authorList>
    </citation>
    <scope>NUCLEOTIDE SEQUENCE [LARGE SCALE GENOMIC DNA]</scope>
</reference>
<feature type="signal peptide" evidence="6">
    <location>
        <begin position="1"/>
        <end position="27"/>
    </location>
</feature>
<gene>
    <name evidence="8" type="ORF">ElyMa_000857700</name>
</gene>
<feature type="domain" description="Carboxylesterase type B" evidence="7">
    <location>
        <begin position="30"/>
        <end position="536"/>
    </location>
</feature>